<dbReference type="CDD" id="cd04301">
    <property type="entry name" value="NAT_SF"/>
    <property type="match status" value="1"/>
</dbReference>
<feature type="domain" description="N-acetyltransferase" evidence="1">
    <location>
        <begin position="1"/>
        <end position="160"/>
    </location>
</feature>
<organism evidence="2 3">
    <name type="scientific">Vagococcus fessus</name>
    <dbReference type="NCBI Taxonomy" id="120370"/>
    <lineage>
        <taxon>Bacteria</taxon>
        <taxon>Bacillati</taxon>
        <taxon>Bacillota</taxon>
        <taxon>Bacilli</taxon>
        <taxon>Lactobacillales</taxon>
        <taxon>Enterococcaceae</taxon>
        <taxon>Vagococcus</taxon>
    </lineage>
</organism>
<dbReference type="GO" id="GO:0016747">
    <property type="term" value="F:acyltransferase activity, transferring groups other than amino-acyl groups"/>
    <property type="evidence" value="ECO:0007669"/>
    <property type="project" value="InterPro"/>
</dbReference>
<sequence length="266" mass="30351">MKAINFNEVSLIESVELWNDCFSDYPTPMVMTSETLKARFNKFGLSEELSFIMKDEEKLLGLILIGVREFDGIVTAWVGGMGVRPSERQSGVAKAMLTEMEERAKACGVEVIKFEVLSENSKAKKLYMASGYSIMTDLGIYQGSVSKFNKSDIYIEMSKDQLEPQDTPWQNRNVFNESFDFILNHKKIGELVLDEASDKEGKKSLIIRQFRLPTLYIEQALSTLNKKYGEISITWSNFDEADLVTQALTDYCFNKVNSQLQLKKYI</sequence>
<dbReference type="RefSeq" id="WP_126829731.1">
    <property type="nucleotide sequence ID" value="NZ_CBCRYB010000013.1"/>
</dbReference>
<evidence type="ECO:0000313" key="2">
    <source>
        <dbReference type="EMBL" id="RSU04454.1"/>
    </source>
</evidence>
<dbReference type="Pfam" id="PF00583">
    <property type="entry name" value="Acetyltransf_1"/>
    <property type="match status" value="1"/>
</dbReference>
<gene>
    <name evidence="2" type="ORF">CBF31_00080</name>
</gene>
<name>A0A430AB38_9ENTE</name>
<dbReference type="EMBL" id="NGJY01000001">
    <property type="protein sequence ID" value="RSU04454.1"/>
    <property type="molecule type" value="Genomic_DNA"/>
</dbReference>
<dbReference type="Proteomes" id="UP000287101">
    <property type="component" value="Unassembled WGS sequence"/>
</dbReference>
<reference evidence="2 3" key="1">
    <citation type="submission" date="2017-05" db="EMBL/GenBank/DDBJ databases">
        <title>Vagococcus spp. assemblies.</title>
        <authorList>
            <person name="Gulvik C.A."/>
        </authorList>
    </citation>
    <scope>NUCLEOTIDE SEQUENCE [LARGE SCALE GENOMIC DNA]</scope>
    <source>
        <strain evidence="2 3">CCUG 41755</strain>
    </source>
</reference>
<dbReference type="AlphaFoldDB" id="A0A430AB38"/>
<dbReference type="Gene3D" id="3.40.630.30">
    <property type="match status" value="1"/>
</dbReference>
<dbReference type="InterPro" id="IPR000182">
    <property type="entry name" value="GNAT_dom"/>
</dbReference>
<dbReference type="OrthoDB" id="4228396at2"/>
<protein>
    <recommendedName>
        <fullName evidence="1">N-acetyltransferase domain-containing protein</fullName>
    </recommendedName>
</protein>
<evidence type="ECO:0000313" key="3">
    <source>
        <dbReference type="Proteomes" id="UP000287101"/>
    </source>
</evidence>
<dbReference type="PROSITE" id="PS51186">
    <property type="entry name" value="GNAT"/>
    <property type="match status" value="1"/>
</dbReference>
<evidence type="ECO:0000259" key="1">
    <source>
        <dbReference type="PROSITE" id="PS51186"/>
    </source>
</evidence>
<dbReference type="SUPFAM" id="SSF55729">
    <property type="entry name" value="Acyl-CoA N-acyltransferases (Nat)"/>
    <property type="match status" value="1"/>
</dbReference>
<keyword evidence="3" id="KW-1185">Reference proteome</keyword>
<accession>A0A430AB38</accession>
<comment type="caution">
    <text evidence="2">The sequence shown here is derived from an EMBL/GenBank/DDBJ whole genome shotgun (WGS) entry which is preliminary data.</text>
</comment>
<proteinExistence type="predicted"/>
<dbReference type="InterPro" id="IPR016181">
    <property type="entry name" value="Acyl_CoA_acyltransferase"/>
</dbReference>